<dbReference type="PANTHER" id="PTHR22925:SF3">
    <property type="entry name" value="GLYCOSYL HYDROLASE FAMILY PROTEIN 43"/>
    <property type="match status" value="1"/>
</dbReference>
<gene>
    <name evidence="6" type="ORF">ABUW04_18245</name>
</gene>
<dbReference type="Gene3D" id="2.80.10.50">
    <property type="match status" value="1"/>
</dbReference>
<dbReference type="InterPro" id="IPR000772">
    <property type="entry name" value="Ricin_B_lectin"/>
</dbReference>
<keyword evidence="3 4" id="KW-0326">Glycosidase</keyword>
<name>A0ABV6XQD9_9ACTN</name>
<evidence type="ECO:0000259" key="5">
    <source>
        <dbReference type="SMART" id="SM00458"/>
    </source>
</evidence>
<dbReference type="CDD" id="cd00161">
    <property type="entry name" value="beta-trefoil_Ricin-like"/>
    <property type="match status" value="1"/>
</dbReference>
<dbReference type="CDD" id="cd18821">
    <property type="entry name" value="GH43_Pc3Gal43A-like"/>
    <property type="match status" value="1"/>
</dbReference>
<evidence type="ECO:0000256" key="1">
    <source>
        <dbReference type="ARBA" id="ARBA00009865"/>
    </source>
</evidence>
<dbReference type="SUPFAM" id="SSF75005">
    <property type="entry name" value="Arabinanase/levansucrase/invertase"/>
    <property type="match status" value="1"/>
</dbReference>
<dbReference type="InterPro" id="IPR023296">
    <property type="entry name" value="Glyco_hydro_beta-prop_sf"/>
</dbReference>
<evidence type="ECO:0000256" key="4">
    <source>
        <dbReference type="RuleBase" id="RU361187"/>
    </source>
</evidence>
<reference evidence="6 7" key="1">
    <citation type="submission" date="2024-06" db="EMBL/GenBank/DDBJ databases">
        <authorList>
            <person name="Lee S.D."/>
        </authorList>
    </citation>
    <scope>NUCLEOTIDE SEQUENCE [LARGE SCALE GENOMIC DNA]</scope>
    <source>
        <strain evidence="6 7">N1-10</strain>
    </source>
</reference>
<dbReference type="InterPro" id="IPR035992">
    <property type="entry name" value="Ricin_B-like_lectins"/>
</dbReference>
<evidence type="ECO:0000313" key="6">
    <source>
        <dbReference type="EMBL" id="MFC1440197.1"/>
    </source>
</evidence>
<evidence type="ECO:0000256" key="2">
    <source>
        <dbReference type="ARBA" id="ARBA00022801"/>
    </source>
</evidence>
<keyword evidence="7" id="KW-1185">Reference proteome</keyword>
<dbReference type="RefSeq" id="WP_380565749.1">
    <property type="nucleotide sequence ID" value="NZ_JBEUKS010000006.1"/>
</dbReference>
<dbReference type="EMBL" id="JBEUKS010000006">
    <property type="protein sequence ID" value="MFC1440197.1"/>
    <property type="molecule type" value="Genomic_DNA"/>
</dbReference>
<dbReference type="InterPro" id="IPR006710">
    <property type="entry name" value="Glyco_hydro_43"/>
</dbReference>
<comment type="similarity">
    <text evidence="1 4">Belongs to the glycosyl hydrolase 43 family.</text>
</comment>
<dbReference type="PANTHER" id="PTHR22925">
    <property type="entry name" value="GLYCOSYL HYDROLASE 43 FAMILY MEMBER"/>
    <property type="match status" value="1"/>
</dbReference>
<dbReference type="Pfam" id="PF14200">
    <property type="entry name" value="RicinB_lectin_2"/>
    <property type="match status" value="2"/>
</dbReference>
<dbReference type="Proteomes" id="UP001592581">
    <property type="component" value="Unassembled WGS sequence"/>
</dbReference>
<dbReference type="SUPFAM" id="SSF50370">
    <property type="entry name" value="Ricin B-like lectins"/>
    <property type="match status" value="1"/>
</dbReference>
<accession>A0ABV6XQD9</accession>
<dbReference type="Gene3D" id="2.115.10.20">
    <property type="entry name" value="Glycosyl hydrolase domain, family 43"/>
    <property type="match status" value="1"/>
</dbReference>
<dbReference type="Pfam" id="PF04616">
    <property type="entry name" value="Glyco_hydro_43"/>
    <property type="match status" value="1"/>
</dbReference>
<dbReference type="SMART" id="SM00458">
    <property type="entry name" value="RICIN"/>
    <property type="match status" value="1"/>
</dbReference>
<protein>
    <submittedName>
        <fullName evidence="6">RICIN domain-containing protein</fullName>
    </submittedName>
</protein>
<dbReference type="PROSITE" id="PS50231">
    <property type="entry name" value="RICIN_B_LECTIN"/>
    <property type="match status" value="1"/>
</dbReference>
<comment type="caution">
    <text evidence="6">The sequence shown here is derived from an EMBL/GenBank/DDBJ whole genome shotgun (WGS) entry which is preliminary data.</text>
</comment>
<evidence type="ECO:0000256" key="3">
    <source>
        <dbReference type="ARBA" id="ARBA00023295"/>
    </source>
</evidence>
<sequence>MFRNVLSPTRRRYRALLCTLVTTLVTALVAAVVGGLAALVLPAQAAFADTSSTFTPGSAWTDTSGNALQMHGLGIIKVGSTWYGFGENKSGENSTATPFQSINCYSSTDLSHWTYQGAALTEQASGDLGPNRVVERPKVIYNSSTGLYVMYLHIDNASYSEAKVGVATSSTPCGGYTYLDSFQPLGFQSRDIGLFQDTDGTGYLLSEDRANGLRIDKLSSDYLTVVSSVQVFADYEAPALVKADGTYYLLGSHLSGWGANDNVYATATSLTGTWSAFRTFAPVGSKTYSTQTANIIPVQGSSGTTYIYAGDRWTTADLGASPMVWLPLTLSGTTVSVGWQNSWTLDLTTGTWSGTSDPTAATHTLAAGNSGLLLDVSGASTANGAAVIQWSATGGSNQKWALAQVSGNVYTLTGTGSGKCLEVPGSSLVQGVQLDIWTCNGGTNQQWALESTGSWTSTSDATYVLVNLKSGWNIDVSGQSTKSGAVVDQWVANGGSNQSWNLG</sequence>
<organism evidence="6 7">
    <name type="scientific">Streptacidiphilus jeojiensis</name>
    <dbReference type="NCBI Taxonomy" id="3229225"/>
    <lineage>
        <taxon>Bacteria</taxon>
        <taxon>Bacillati</taxon>
        <taxon>Actinomycetota</taxon>
        <taxon>Actinomycetes</taxon>
        <taxon>Kitasatosporales</taxon>
        <taxon>Streptomycetaceae</taxon>
        <taxon>Streptacidiphilus</taxon>
    </lineage>
</organism>
<evidence type="ECO:0000313" key="7">
    <source>
        <dbReference type="Proteomes" id="UP001592581"/>
    </source>
</evidence>
<proteinExistence type="inferred from homology"/>
<feature type="domain" description="Ricin B lectin" evidence="5">
    <location>
        <begin position="359"/>
        <end position="503"/>
    </location>
</feature>
<keyword evidence="2 4" id="KW-0378">Hydrolase</keyword>